<dbReference type="AlphaFoldDB" id="A0A917Q5N4"/>
<dbReference type="CDD" id="cd03801">
    <property type="entry name" value="GT4_PimA-like"/>
    <property type="match status" value="1"/>
</dbReference>
<keyword evidence="4" id="KW-1185">Reference proteome</keyword>
<dbReference type="PANTHER" id="PTHR45947:SF13">
    <property type="entry name" value="TRANSFERASE"/>
    <property type="match status" value="1"/>
</dbReference>
<evidence type="ECO:0000259" key="1">
    <source>
        <dbReference type="Pfam" id="PF00534"/>
    </source>
</evidence>
<dbReference type="PANTHER" id="PTHR45947">
    <property type="entry name" value="SULFOQUINOVOSYL TRANSFERASE SQD2"/>
    <property type="match status" value="1"/>
</dbReference>
<accession>A0A917Q5N4</accession>
<evidence type="ECO:0000313" key="3">
    <source>
        <dbReference type="EMBL" id="GGK28003.1"/>
    </source>
</evidence>
<gene>
    <name evidence="3" type="ORF">GCM10011322_13180</name>
</gene>
<dbReference type="Proteomes" id="UP000600449">
    <property type="component" value="Unassembled WGS sequence"/>
</dbReference>
<dbReference type="SUPFAM" id="SSF53756">
    <property type="entry name" value="UDP-Glycosyltransferase/glycogen phosphorylase"/>
    <property type="match status" value="1"/>
</dbReference>
<comment type="caution">
    <text evidence="3">The sequence shown here is derived from an EMBL/GenBank/DDBJ whole genome shotgun (WGS) entry which is preliminary data.</text>
</comment>
<name>A0A917Q5N4_9HYPH</name>
<dbReference type="Gene3D" id="3.40.50.2000">
    <property type="entry name" value="Glycogen Phosphorylase B"/>
    <property type="match status" value="2"/>
</dbReference>
<dbReference type="EMBL" id="BMMF01000003">
    <property type="protein sequence ID" value="GGK28003.1"/>
    <property type="molecule type" value="Genomic_DNA"/>
</dbReference>
<feature type="domain" description="Glycosyltransferase subfamily 4-like N-terminal" evidence="2">
    <location>
        <begin position="16"/>
        <end position="216"/>
    </location>
</feature>
<dbReference type="InterPro" id="IPR028098">
    <property type="entry name" value="Glyco_trans_4-like_N"/>
</dbReference>
<dbReference type="InterPro" id="IPR050194">
    <property type="entry name" value="Glycosyltransferase_grp1"/>
</dbReference>
<evidence type="ECO:0000259" key="2">
    <source>
        <dbReference type="Pfam" id="PF13439"/>
    </source>
</evidence>
<dbReference type="RefSeq" id="WP_188910875.1">
    <property type="nucleotide sequence ID" value="NZ_BMMF01000003.1"/>
</dbReference>
<evidence type="ECO:0000313" key="4">
    <source>
        <dbReference type="Proteomes" id="UP000600449"/>
    </source>
</evidence>
<protein>
    <recommendedName>
        <fullName evidence="5">Glycosyltransferase involved in cell wall biosynthesis</fullName>
    </recommendedName>
</protein>
<dbReference type="Pfam" id="PF13439">
    <property type="entry name" value="Glyco_transf_4"/>
    <property type="match status" value="1"/>
</dbReference>
<proteinExistence type="predicted"/>
<reference evidence="3 4" key="1">
    <citation type="journal article" date="2014" name="Int. J. Syst. Evol. Microbiol.">
        <title>Complete genome sequence of Corynebacterium casei LMG S-19264T (=DSM 44701T), isolated from a smear-ripened cheese.</title>
        <authorList>
            <consortium name="US DOE Joint Genome Institute (JGI-PGF)"/>
            <person name="Walter F."/>
            <person name="Albersmeier A."/>
            <person name="Kalinowski J."/>
            <person name="Ruckert C."/>
        </authorList>
    </citation>
    <scope>NUCLEOTIDE SEQUENCE [LARGE SCALE GENOMIC DNA]</scope>
    <source>
        <strain evidence="3 4">CGMCC 1.9161</strain>
    </source>
</reference>
<dbReference type="GO" id="GO:0016757">
    <property type="term" value="F:glycosyltransferase activity"/>
    <property type="evidence" value="ECO:0007669"/>
    <property type="project" value="InterPro"/>
</dbReference>
<organism evidence="3 4">
    <name type="scientific">Salinarimonas ramus</name>
    <dbReference type="NCBI Taxonomy" id="690164"/>
    <lineage>
        <taxon>Bacteria</taxon>
        <taxon>Pseudomonadati</taxon>
        <taxon>Pseudomonadota</taxon>
        <taxon>Alphaproteobacteria</taxon>
        <taxon>Hyphomicrobiales</taxon>
        <taxon>Salinarimonadaceae</taxon>
        <taxon>Salinarimonas</taxon>
    </lineage>
</organism>
<sequence>MPRPIVVVADHLAVTGGSARVAVESALGLAAAGHRVTCVGGSGTPDPRLAAAGIAARIVAPKGGGRLDAIWNARAGRAVAQALAEAGPGAIAHVHSWGQSLSGAALAAIRDADTVGVVTLHDYLSVCPNGTFFDFSAGAICTRKPLSGACIARACDAKPYPFKLMRLARHAATHRVGRLFEACPDAIVLSALHRDAIAPHVPAHVRLHRVGNPIDVRAPDGPPSPRAADAPFLFVGRLTPEKGAIVLARAAAQAGLPVAFVGDGPEAGAVREAAPHAQMLGWQPPERVSELMAQARALVFPSLWYEGQPLVVLEAQALGTPAVVSDACAARDAVRDGETGMVVPAGDVDALADRLRRLAQEPDLASRLGAAAEAAFRADPPSLPAHVAALETVYEVAFAEQAGDGAGETAGAKAHRRAARERAVAAKAG</sequence>
<dbReference type="Pfam" id="PF00534">
    <property type="entry name" value="Glycos_transf_1"/>
    <property type="match status" value="1"/>
</dbReference>
<dbReference type="InterPro" id="IPR001296">
    <property type="entry name" value="Glyco_trans_1"/>
</dbReference>
<feature type="domain" description="Glycosyl transferase family 1" evidence="1">
    <location>
        <begin position="232"/>
        <end position="373"/>
    </location>
</feature>
<evidence type="ECO:0008006" key="5">
    <source>
        <dbReference type="Google" id="ProtNLM"/>
    </source>
</evidence>